<dbReference type="STRING" id="1229665.N1RUN9"/>
<protein>
    <submittedName>
        <fullName evidence="1">Uncharacterized protein</fullName>
    </submittedName>
</protein>
<sequence length="95" mass="10640">MAQIIYDATFFAKYPALDRSVKGLDGAPEWPRLRELPPSLSGNVIGFGCGFGWLARWAMDAAQILCNMLTLARERTNDNNIHHELTDLDSIAFKD</sequence>
<dbReference type="SUPFAM" id="SSF53335">
    <property type="entry name" value="S-adenosyl-L-methionine-dependent methyltransferases"/>
    <property type="match status" value="1"/>
</dbReference>
<evidence type="ECO:0000313" key="1">
    <source>
        <dbReference type="EMBL" id="EMT67902.1"/>
    </source>
</evidence>
<proteinExistence type="predicted"/>
<evidence type="ECO:0000313" key="2">
    <source>
        <dbReference type="Proteomes" id="UP000016929"/>
    </source>
</evidence>
<gene>
    <name evidence="1" type="ORF">FOC4_g10012298</name>
</gene>
<dbReference type="AlphaFoldDB" id="N1RUN9"/>
<reference evidence="2" key="2">
    <citation type="journal article" date="2014" name="PLoS ONE">
        <title>Genome and Transcriptome Analysis of the Fungal Pathogen Fusarium oxysporum f. sp. cubense Causing Banana Vascular Wilt Disease.</title>
        <authorList>
            <person name="Guo L."/>
            <person name="Han L."/>
            <person name="Yang L."/>
            <person name="Zeng H."/>
            <person name="Fan D."/>
            <person name="Zhu Y."/>
            <person name="Feng Y."/>
            <person name="Wang G."/>
            <person name="Peng C."/>
            <person name="Jiang X."/>
            <person name="Zhou D."/>
            <person name="Ni P."/>
            <person name="Liang C."/>
            <person name="Liu L."/>
            <person name="Wang J."/>
            <person name="Mao C."/>
            <person name="Fang X."/>
            <person name="Peng M."/>
            <person name="Huang J."/>
        </authorList>
    </citation>
    <scope>NUCLEOTIDE SEQUENCE [LARGE SCALE GENOMIC DNA]</scope>
    <source>
        <strain evidence="2">race 4</strain>
    </source>
</reference>
<name>N1RUN9_FUSC4</name>
<reference evidence="2" key="1">
    <citation type="submission" date="2012-09" db="EMBL/GenBank/DDBJ databases">
        <title>Genome sequencing and comparative transcriptomics of race 1 and race 4 of banana pathogen: Fusarium oxysporum f. sp. cubense.</title>
        <authorList>
            <person name="Fang X."/>
            <person name="Huang J."/>
        </authorList>
    </citation>
    <scope>NUCLEOTIDE SEQUENCE [LARGE SCALE GENOMIC DNA]</scope>
    <source>
        <strain evidence="2">race 4</strain>
    </source>
</reference>
<dbReference type="OrthoDB" id="66144at2759"/>
<dbReference type="HOGENOM" id="CLU_049749_6_0_1"/>
<keyword evidence="2" id="KW-1185">Reference proteome</keyword>
<accession>N1RUN9</accession>
<dbReference type="InterPro" id="IPR029063">
    <property type="entry name" value="SAM-dependent_MTases_sf"/>
</dbReference>
<dbReference type="EMBL" id="KB726554">
    <property type="protein sequence ID" value="EMT67902.1"/>
    <property type="molecule type" value="Genomic_DNA"/>
</dbReference>
<dbReference type="Proteomes" id="UP000016929">
    <property type="component" value="Unassembled WGS sequence"/>
</dbReference>
<organism evidence="1 2">
    <name type="scientific">Fusarium oxysporum f. sp. cubense (strain race 4)</name>
    <name type="common">Panama disease fungus</name>
    <dbReference type="NCBI Taxonomy" id="2502994"/>
    <lineage>
        <taxon>Eukaryota</taxon>
        <taxon>Fungi</taxon>
        <taxon>Dikarya</taxon>
        <taxon>Ascomycota</taxon>
        <taxon>Pezizomycotina</taxon>
        <taxon>Sordariomycetes</taxon>
        <taxon>Hypocreomycetidae</taxon>
        <taxon>Hypocreales</taxon>
        <taxon>Nectriaceae</taxon>
        <taxon>Fusarium</taxon>
        <taxon>Fusarium oxysporum species complex</taxon>
    </lineage>
</organism>